<dbReference type="Proteomes" id="UP000241074">
    <property type="component" value="Chromosome"/>
</dbReference>
<sequence length="344" mass="36555">MIDLASDVKTRPTAAMRQAMAMAEVGDEQAFEDPTVNALNTRVAALLGKEAALFAPSGAMCNQIAIATWCRPGDEVICDAGAHIAWYESGGPAANSGVMINTIPGHRGRFNAAQLAAAIKPGWRHCPEATLVSIEQTCNLGGGAIWSLDDLDAVAALAHQRGLKTHMDGARLFNASAATGISVDRYAEHFDSVWVDFSKGLAAPVGACLAGSKAFIDRAWRIKQRLGGAMRQAGILAAAALYALDHHVDRLVDDHGNARKLAEGLARIPGLVLDPTEVETNLIYFDVDATVLGFDAQEFCKRLLAANVRMTAFDSRRIRAVTHLDVSAADIDTALVAIQSLASR</sequence>
<proteinExistence type="inferred from homology"/>
<organism evidence="8 9">
    <name type="scientific">Ahniella affigens</name>
    <dbReference type="NCBI Taxonomy" id="2021234"/>
    <lineage>
        <taxon>Bacteria</taxon>
        <taxon>Pseudomonadati</taxon>
        <taxon>Pseudomonadota</taxon>
        <taxon>Gammaproteobacteria</taxon>
        <taxon>Lysobacterales</taxon>
        <taxon>Rhodanobacteraceae</taxon>
        <taxon>Ahniella</taxon>
    </lineage>
</organism>
<dbReference type="InterPro" id="IPR015421">
    <property type="entry name" value="PyrdxlP-dep_Trfase_major"/>
</dbReference>
<comment type="subunit">
    <text evidence="3">Homotetramer.</text>
</comment>
<dbReference type="InterPro" id="IPR023603">
    <property type="entry name" value="Low_specificity_L-TA-like"/>
</dbReference>
<dbReference type="SUPFAM" id="SSF53383">
    <property type="entry name" value="PLP-dependent transferases"/>
    <property type="match status" value="1"/>
</dbReference>
<evidence type="ECO:0000256" key="6">
    <source>
        <dbReference type="PIRSR" id="PIRSR017617-1"/>
    </source>
</evidence>
<dbReference type="Gene3D" id="3.90.1150.10">
    <property type="entry name" value="Aspartate Aminotransferase, domain 1"/>
    <property type="match status" value="1"/>
</dbReference>
<comment type="similarity">
    <text evidence="2">Belongs to the threonine aldolase family.</text>
</comment>
<dbReference type="FunFam" id="3.90.1150.10:FF:000041">
    <property type="entry name" value="Low-specificity L-threonine aldolase"/>
    <property type="match status" value="1"/>
</dbReference>
<keyword evidence="9" id="KW-1185">Reference proteome</keyword>
<reference evidence="8 9" key="2">
    <citation type="submission" date="2018-03" db="EMBL/GenBank/DDBJ databases">
        <authorList>
            <person name="Keele B.F."/>
        </authorList>
    </citation>
    <scope>NUCLEOTIDE SEQUENCE [LARGE SCALE GENOMIC DNA]</scope>
    <source>
        <strain evidence="8 9">D13</strain>
    </source>
</reference>
<dbReference type="PANTHER" id="PTHR48097:SF9">
    <property type="entry name" value="L-THREONINE ALDOLASE"/>
    <property type="match status" value="1"/>
</dbReference>
<evidence type="ECO:0000313" key="8">
    <source>
        <dbReference type="EMBL" id="AVP98849.1"/>
    </source>
</evidence>
<dbReference type="EMBL" id="CP027860">
    <property type="protein sequence ID" value="AVP98849.1"/>
    <property type="molecule type" value="Genomic_DNA"/>
</dbReference>
<accession>A0A2P1PVH8</accession>
<reference evidence="8 9" key="1">
    <citation type="submission" date="2018-03" db="EMBL/GenBank/DDBJ databases">
        <title>Ahniella affigens gen. nov., sp. nov., a gammaproteobacterium isolated from sandy soil near a stream.</title>
        <authorList>
            <person name="Ko Y."/>
            <person name="Kim J.-H."/>
        </authorList>
    </citation>
    <scope>NUCLEOTIDE SEQUENCE [LARGE SCALE GENOMIC DNA]</scope>
    <source>
        <strain evidence="8 9">D13</strain>
    </source>
</reference>
<dbReference type="Gene3D" id="3.40.640.10">
    <property type="entry name" value="Type I PLP-dependent aspartate aminotransferase-like (Major domain)"/>
    <property type="match status" value="1"/>
</dbReference>
<evidence type="ECO:0000259" key="7">
    <source>
        <dbReference type="Pfam" id="PF01212"/>
    </source>
</evidence>
<dbReference type="InterPro" id="IPR015424">
    <property type="entry name" value="PyrdxlP-dep_Trfase"/>
</dbReference>
<evidence type="ECO:0000313" key="9">
    <source>
        <dbReference type="Proteomes" id="UP000241074"/>
    </source>
</evidence>
<dbReference type="FunFam" id="3.40.640.10:FF:000030">
    <property type="entry name" value="Low-specificity L-threonine aldolase"/>
    <property type="match status" value="1"/>
</dbReference>
<dbReference type="PIRSF" id="PIRSF017617">
    <property type="entry name" value="Thr_aldolase"/>
    <property type="match status" value="1"/>
</dbReference>
<evidence type="ECO:0000256" key="1">
    <source>
        <dbReference type="ARBA" id="ARBA00001933"/>
    </source>
</evidence>
<dbReference type="GO" id="GO:0006545">
    <property type="term" value="P:glycine biosynthetic process"/>
    <property type="evidence" value="ECO:0007669"/>
    <property type="project" value="TreeGrafter"/>
</dbReference>
<name>A0A2P1PVH8_9GAMM</name>
<dbReference type="Pfam" id="PF01212">
    <property type="entry name" value="Beta_elim_lyase"/>
    <property type="match status" value="1"/>
</dbReference>
<dbReference type="InterPro" id="IPR001597">
    <property type="entry name" value="ArAA_b-elim_lyase/Thr_aldolase"/>
</dbReference>
<evidence type="ECO:0000256" key="5">
    <source>
        <dbReference type="ARBA" id="ARBA00023239"/>
    </source>
</evidence>
<dbReference type="PANTHER" id="PTHR48097">
    <property type="entry name" value="L-THREONINE ALDOLASE-RELATED"/>
    <property type="match status" value="1"/>
</dbReference>
<dbReference type="GO" id="GO:0005829">
    <property type="term" value="C:cytosol"/>
    <property type="evidence" value="ECO:0007669"/>
    <property type="project" value="TreeGrafter"/>
</dbReference>
<dbReference type="RefSeq" id="WP_106892768.1">
    <property type="nucleotide sequence ID" value="NZ_CP027860.1"/>
</dbReference>
<evidence type="ECO:0000256" key="4">
    <source>
        <dbReference type="ARBA" id="ARBA00022898"/>
    </source>
</evidence>
<comment type="cofactor">
    <cofactor evidence="1">
        <name>pyridoxal 5'-phosphate</name>
        <dbReference type="ChEBI" id="CHEBI:597326"/>
    </cofactor>
</comment>
<keyword evidence="5" id="KW-0456">Lyase</keyword>
<dbReference type="AlphaFoldDB" id="A0A2P1PVH8"/>
<dbReference type="KEGG" id="xba:C7S18_17420"/>
<feature type="modified residue" description="N6-(pyridoxal phosphate)lysine" evidence="6">
    <location>
        <position position="199"/>
    </location>
</feature>
<feature type="domain" description="Aromatic amino acid beta-eliminating lyase/threonine aldolase" evidence="7">
    <location>
        <begin position="3"/>
        <end position="286"/>
    </location>
</feature>
<dbReference type="GO" id="GO:0006567">
    <property type="term" value="P:L-threonine catabolic process"/>
    <property type="evidence" value="ECO:0007669"/>
    <property type="project" value="TreeGrafter"/>
</dbReference>
<dbReference type="InterPro" id="IPR015422">
    <property type="entry name" value="PyrdxlP-dep_Trfase_small"/>
</dbReference>
<protein>
    <submittedName>
        <fullName evidence="8">Low specificity L-threonine aldolase</fullName>
    </submittedName>
</protein>
<dbReference type="GO" id="GO:0008732">
    <property type="term" value="F:L-allo-threonine aldolase activity"/>
    <property type="evidence" value="ECO:0007669"/>
    <property type="project" value="TreeGrafter"/>
</dbReference>
<dbReference type="OrthoDB" id="9774495at2"/>
<dbReference type="NCBIfam" id="NF041359">
    <property type="entry name" value="GntG_guanitoxin"/>
    <property type="match status" value="1"/>
</dbReference>
<evidence type="ECO:0000256" key="2">
    <source>
        <dbReference type="ARBA" id="ARBA00006966"/>
    </source>
</evidence>
<keyword evidence="4" id="KW-0663">Pyridoxal phosphate</keyword>
<evidence type="ECO:0000256" key="3">
    <source>
        <dbReference type="ARBA" id="ARBA00011881"/>
    </source>
</evidence>
<gene>
    <name evidence="8" type="ORF">C7S18_17420</name>
</gene>